<sequence>MLLLPLSACTTTGKTPAPHEPRKQPVPYRLDESVHSPNQTSRVRTLVLHYTELPLADSLATLIDPIRGVSAHYLVPAAAEESGQFRVYVLVPESQLARHAGVSYWQGDRPLNGTSIGIEIVNGGFPTEDRDLSPVKRQWETFDDEQIAVVGELAADIVARHRILPHKVVGHADVAPGRKVDPGPLFPWRTLYEQHGVGAWPDDDTVNHYRNTSPFDGDVAGLQAKLLAYGYDAPQSGELDAPTTDVISAFQMHFRPARYDGVPDAETLAILDALLEKYFHWPRTRPHPVQLA</sequence>
<dbReference type="InterPro" id="IPR051206">
    <property type="entry name" value="NAMLAA_amidase_2"/>
</dbReference>
<proteinExistence type="inferred from homology"/>
<evidence type="ECO:0000256" key="3">
    <source>
        <dbReference type="ARBA" id="ARBA00011901"/>
    </source>
</evidence>
<evidence type="ECO:0000313" key="8">
    <source>
        <dbReference type="EMBL" id="ALS58941.1"/>
    </source>
</evidence>
<dbReference type="InterPro" id="IPR036365">
    <property type="entry name" value="PGBD-like_sf"/>
</dbReference>
<evidence type="ECO:0000256" key="6">
    <source>
        <dbReference type="SAM" id="MobiDB-lite"/>
    </source>
</evidence>
<gene>
    <name evidence="8" type="ORF">AT302_03250</name>
</gene>
<dbReference type="Pfam" id="PF01471">
    <property type="entry name" value="PG_binding_1"/>
    <property type="match status" value="1"/>
</dbReference>
<dbReference type="Proteomes" id="UP000060277">
    <property type="component" value="Chromosome"/>
</dbReference>
<dbReference type="Gene3D" id="3.40.80.10">
    <property type="entry name" value="Peptidoglycan recognition protein-like"/>
    <property type="match status" value="1"/>
</dbReference>
<dbReference type="SUPFAM" id="SSF47090">
    <property type="entry name" value="PGBD-like"/>
    <property type="match status" value="1"/>
</dbReference>
<protein>
    <recommendedName>
        <fullName evidence="3">N-acetylmuramoyl-L-alanine amidase</fullName>
        <ecNumber evidence="3">3.5.1.28</ecNumber>
    </recommendedName>
</protein>
<evidence type="ECO:0000256" key="1">
    <source>
        <dbReference type="ARBA" id="ARBA00001561"/>
    </source>
</evidence>
<dbReference type="EC" id="3.5.1.28" evidence="3"/>
<evidence type="ECO:0000313" key="9">
    <source>
        <dbReference type="Proteomes" id="UP000060277"/>
    </source>
</evidence>
<dbReference type="InterPro" id="IPR036366">
    <property type="entry name" value="PGBDSf"/>
</dbReference>
<dbReference type="SMART" id="SM00644">
    <property type="entry name" value="Ami_2"/>
    <property type="match status" value="1"/>
</dbReference>
<dbReference type="PANTHER" id="PTHR30417">
    <property type="entry name" value="N-ACETYLMURAMOYL-L-ALANINE AMIDASE AMID"/>
    <property type="match status" value="1"/>
</dbReference>
<keyword evidence="5" id="KW-0961">Cell wall biogenesis/degradation</keyword>
<dbReference type="Pfam" id="PF01510">
    <property type="entry name" value="Amidase_2"/>
    <property type="match status" value="1"/>
</dbReference>
<keyword evidence="4" id="KW-0378">Hydrolase</keyword>
<evidence type="ECO:0000259" key="7">
    <source>
        <dbReference type="SMART" id="SM00644"/>
    </source>
</evidence>
<feature type="compositionally biased region" description="Basic and acidic residues" evidence="6">
    <location>
        <begin position="17"/>
        <end position="34"/>
    </location>
</feature>
<accession>A0ABM5WFF1</accession>
<dbReference type="InterPro" id="IPR036505">
    <property type="entry name" value="Amidase/PGRP_sf"/>
</dbReference>
<organism evidence="8 9">
    <name type="scientific">Pandoraea norimbergensis</name>
    <dbReference type="NCBI Taxonomy" id="93219"/>
    <lineage>
        <taxon>Bacteria</taxon>
        <taxon>Pseudomonadati</taxon>
        <taxon>Pseudomonadota</taxon>
        <taxon>Betaproteobacteria</taxon>
        <taxon>Burkholderiales</taxon>
        <taxon>Burkholderiaceae</taxon>
        <taxon>Pandoraea</taxon>
    </lineage>
</organism>
<evidence type="ECO:0000256" key="4">
    <source>
        <dbReference type="ARBA" id="ARBA00022801"/>
    </source>
</evidence>
<feature type="domain" description="N-acetylmuramoyl-L-alanine amidase" evidence="7">
    <location>
        <begin position="31"/>
        <end position="183"/>
    </location>
</feature>
<dbReference type="CDD" id="cd06583">
    <property type="entry name" value="PGRP"/>
    <property type="match status" value="1"/>
</dbReference>
<name>A0ABM5WFF1_9BURK</name>
<evidence type="ECO:0000256" key="2">
    <source>
        <dbReference type="ARBA" id="ARBA00007553"/>
    </source>
</evidence>
<dbReference type="PANTHER" id="PTHR30417:SF1">
    <property type="entry name" value="N-ACETYLMURAMOYL-L-ALANINE AMIDASE AMID"/>
    <property type="match status" value="1"/>
</dbReference>
<comment type="catalytic activity">
    <reaction evidence="1">
        <text>Hydrolyzes the link between N-acetylmuramoyl residues and L-amino acid residues in certain cell-wall glycopeptides.</text>
        <dbReference type="EC" id="3.5.1.28"/>
    </reaction>
</comment>
<dbReference type="InterPro" id="IPR002477">
    <property type="entry name" value="Peptidoglycan-bd-like"/>
</dbReference>
<dbReference type="Gene3D" id="1.10.101.10">
    <property type="entry name" value="PGBD-like superfamily/PGBD"/>
    <property type="match status" value="1"/>
</dbReference>
<comment type="similarity">
    <text evidence="2">Belongs to the N-acetylmuramoyl-L-alanine amidase 2 family.</text>
</comment>
<evidence type="ECO:0000256" key="5">
    <source>
        <dbReference type="ARBA" id="ARBA00023316"/>
    </source>
</evidence>
<feature type="region of interest" description="Disordered" evidence="6">
    <location>
        <begin position="1"/>
        <end position="35"/>
    </location>
</feature>
<keyword evidence="9" id="KW-1185">Reference proteome</keyword>
<reference evidence="9" key="1">
    <citation type="submission" date="2015-12" db="EMBL/GenBank/DDBJ databases">
        <title>Complete genome sequence of Pandoraea norimbergensis DSM 11628.</title>
        <authorList>
            <person name="Ee R."/>
            <person name="Lim Y.-L."/>
            <person name="Yong D."/>
            <person name="Yin W.-F."/>
            <person name="Chan K.-G."/>
        </authorList>
    </citation>
    <scope>NUCLEOTIDE SEQUENCE [LARGE SCALE GENOMIC DNA]</scope>
    <source>
        <strain evidence="9">DSM 11628</strain>
    </source>
</reference>
<dbReference type="SUPFAM" id="SSF55846">
    <property type="entry name" value="N-acetylmuramoyl-L-alanine amidase-like"/>
    <property type="match status" value="1"/>
</dbReference>
<dbReference type="EMBL" id="CP013480">
    <property type="protein sequence ID" value="ALS58941.1"/>
    <property type="molecule type" value="Genomic_DNA"/>
</dbReference>
<dbReference type="InterPro" id="IPR002502">
    <property type="entry name" value="Amidase_domain"/>
</dbReference>